<feature type="compositionally biased region" description="Low complexity" evidence="1">
    <location>
        <begin position="389"/>
        <end position="400"/>
    </location>
</feature>
<feature type="region of interest" description="Disordered" evidence="1">
    <location>
        <begin position="216"/>
        <end position="357"/>
    </location>
</feature>
<feature type="compositionally biased region" description="Basic and acidic residues" evidence="1">
    <location>
        <begin position="333"/>
        <end position="357"/>
    </location>
</feature>
<feature type="region of interest" description="Disordered" evidence="1">
    <location>
        <begin position="85"/>
        <end position="112"/>
    </location>
</feature>
<name>A0AAD5X9G8_9FUNG</name>
<feature type="region of interest" description="Disordered" evidence="1">
    <location>
        <begin position="380"/>
        <end position="400"/>
    </location>
</feature>
<accession>A0AAD5X9G8</accession>
<sequence>MLSSASSACYGIEIRDGESAAEGGVADSGGVLRLSANEKHGRKIDVRRAFDVFREAVMRDAEATVRLAQAECAWLCDRIAALPSAPSSPTTQLATQQTTTTKQSQQHTTVDPLVSPINKEPFALSSSSPVAASSLLSRHLGAASSSVVAQVGPPILEHLPPATTTTISAAAPEPPRIFSASSSSVNLSRKVHFKEEPTTGTSTISVTAATPVALSSFPLNEPKNGTGLSVEGTASSADPASSSSVSPTKSRRPVPTSPAPTNGQKIVFAKQRDTDSGEDVFSIDDAASSSTIERYLGDDEDDEDDDEDDADDERDDKPPISLLSSSIPIAIARDPRGGDSAAYERKPKKKNTNETKKEFIAPHEIVAKSYQTQAEMGGSVVGRPFPSTSSASVKKSSVAI</sequence>
<evidence type="ECO:0000256" key="1">
    <source>
        <dbReference type="SAM" id="MobiDB-lite"/>
    </source>
</evidence>
<feature type="compositionally biased region" description="Low complexity" evidence="1">
    <location>
        <begin position="90"/>
        <end position="109"/>
    </location>
</feature>
<evidence type="ECO:0000313" key="3">
    <source>
        <dbReference type="Proteomes" id="UP001211907"/>
    </source>
</evidence>
<dbReference type="AlphaFoldDB" id="A0AAD5X9G8"/>
<proteinExistence type="predicted"/>
<keyword evidence="3" id="KW-1185">Reference proteome</keyword>
<feature type="compositionally biased region" description="Low complexity" evidence="1">
    <location>
        <begin position="233"/>
        <end position="248"/>
    </location>
</feature>
<gene>
    <name evidence="2" type="ORF">HK100_005231</name>
</gene>
<protein>
    <submittedName>
        <fullName evidence="2">Uncharacterized protein</fullName>
    </submittedName>
</protein>
<feature type="compositionally biased region" description="Acidic residues" evidence="1">
    <location>
        <begin position="298"/>
        <end position="314"/>
    </location>
</feature>
<comment type="caution">
    <text evidence="2">The sequence shown here is derived from an EMBL/GenBank/DDBJ whole genome shotgun (WGS) entry which is preliminary data.</text>
</comment>
<evidence type="ECO:0000313" key="2">
    <source>
        <dbReference type="EMBL" id="KAJ3097883.1"/>
    </source>
</evidence>
<feature type="compositionally biased region" description="Low complexity" evidence="1">
    <location>
        <begin position="319"/>
        <end position="332"/>
    </location>
</feature>
<dbReference type="EMBL" id="JADGJH010002468">
    <property type="protein sequence ID" value="KAJ3097883.1"/>
    <property type="molecule type" value="Genomic_DNA"/>
</dbReference>
<reference evidence="2" key="1">
    <citation type="submission" date="2020-05" db="EMBL/GenBank/DDBJ databases">
        <title>Phylogenomic resolution of chytrid fungi.</title>
        <authorList>
            <person name="Stajich J.E."/>
            <person name="Amses K."/>
            <person name="Simmons R."/>
            <person name="Seto K."/>
            <person name="Myers J."/>
            <person name="Bonds A."/>
            <person name="Quandt C.A."/>
            <person name="Barry K."/>
            <person name="Liu P."/>
            <person name="Grigoriev I."/>
            <person name="Longcore J.E."/>
            <person name="James T.Y."/>
        </authorList>
    </citation>
    <scope>NUCLEOTIDE SEQUENCE</scope>
    <source>
        <strain evidence="2">JEL0513</strain>
    </source>
</reference>
<organism evidence="2 3">
    <name type="scientific">Physocladia obscura</name>
    <dbReference type="NCBI Taxonomy" id="109957"/>
    <lineage>
        <taxon>Eukaryota</taxon>
        <taxon>Fungi</taxon>
        <taxon>Fungi incertae sedis</taxon>
        <taxon>Chytridiomycota</taxon>
        <taxon>Chytridiomycota incertae sedis</taxon>
        <taxon>Chytridiomycetes</taxon>
        <taxon>Chytridiales</taxon>
        <taxon>Chytriomycetaceae</taxon>
        <taxon>Physocladia</taxon>
    </lineage>
</organism>
<dbReference type="Proteomes" id="UP001211907">
    <property type="component" value="Unassembled WGS sequence"/>
</dbReference>